<organism evidence="2 3">
    <name type="scientific">Pleurodeles waltl</name>
    <name type="common">Iberian ribbed newt</name>
    <dbReference type="NCBI Taxonomy" id="8319"/>
    <lineage>
        <taxon>Eukaryota</taxon>
        <taxon>Metazoa</taxon>
        <taxon>Chordata</taxon>
        <taxon>Craniata</taxon>
        <taxon>Vertebrata</taxon>
        <taxon>Euteleostomi</taxon>
        <taxon>Amphibia</taxon>
        <taxon>Batrachia</taxon>
        <taxon>Caudata</taxon>
        <taxon>Salamandroidea</taxon>
        <taxon>Salamandridae</taxon>
        <taxon>Pleurodelinae</taxon>
        <taxon>Pleurodeles</taxon>
    </lineage>
</organism>
<gene>
    <name evidence="2" type="ORF">NDU88_004926</name>
</gene>
<name>A0AAV7KZR4_PLEWA</name>
<dbReference type="Proteomes" id="UP001066276">
    <property type="component" value="Chromosome 12"/>
</dbReference>
<evidence type="ECO:0000313" key="3">
    <source>
        <dbReference type="Proteomes" id="UP001066276"/>
    </source>
</evidence>
<dbReference type="InterPro" id="IPR040350">
    <property type="entry name" value="TMEM272"/>
</dbReference>
<dbReference type="EMBL" id="JANPWB010000016">
    <property type="protein sequence ID" value="KAJ1084780.1"/>
    <property type="molecule type" value="Genomic_DNA"/>
</dbReference>
<evidence type="ECO:0000313" key="2">
    <source>
        <dbReference type="EMBL" id="KAJ1084780.1"/>
    </source>
</evidence>
<keyword evidence="3" id="KW-1185">Reference proteome</keyword>
<keyword evidence="1" id="KW-0472">Membrane</keyword>
<dbReference type="PANTHER" id="PTHR33444">
    <property type="entry name" value="SI:DKEY-19B23.12-RELATED"/>
    <property type="match status" value="1"/>
</dbReference>
<feature type="transmembrane region" description="Helical" evidence="1">
    <location>
        <begin position="60"/>
        <end position="81"/>
    </location>
</feature>
<dbReference type="PANTHER" id="PTHR33444:SF10">
    <property type="entry name" value="NOVEL PROTEIN"/>
    <property type="match status" value="1"/>
</dbReference>
<reference evidence="2" key="1">
    <citation type="journal article" date="2022" name="bioRxiv">
        <title>Sequencing and chromosome-scale assembly of the giantPleurodeles waltlgenome.</title>
        <authorList>
            <person name="Brown T."/>
            <person name="Elewa A."/>
            <person name="Iarovenko S."/>
            <person name="Subramanian E."/>
            <person name="Araus A.J."/>
            <person name="Petzold A."/>
            <person name="Susuki M."/>
            <person name="Suzuki K.-i.T."/>
            <person name="Hayashi T."/>
            <person name="Toyoda A."/>
            <person name="Oliveira C."/>
            <person name="Osipova E."/>
            <person name="Leigh N.D."/>
            <person name="Simon A."/>
            <person name="Yun M.H."/>
        </authorList>
    </citation>
    <scope>NUCLEOTIDE SEQUENCE</scope>
    <source>
        <strain evidence="2">20211129_DDA</strain>
        <tissue evidence="2">Liver</tissue>
    </source>
</reference>
<feature type="transmembrane region" description="Helical" evidence="1">
    <location>
        <begin position="28"/>
        <end position="48"/>
    </location>
</feature>
<keyword evidence="1" id="KW-0812">Transmembrane</keyword>
<feature type="transmembrane region" description="Helical" evidence="1">
    <location>
        <begin position="133"/>
        <end position="163"/>
    </location>
</feature>
<sequence length="175" mass="19063">MADTSNPSSFPPLLSNIKEKKVPQGMSVSGTFITAVMAIANISVGSVYLNDCRAQYLIPYYLIVSGVTSLLLLISSVLPCGNREQPSILITAFQVVFGAFQLAFFVAGNVWVYSIYAPNYTDPAASNYCHKGLYLYAFWITTLVYIFLGLILAIGCCMVLCFCCMSSRGSSEIPE</sequence>
<keyword evidence="1" id="KW-1133">Transmembrane helix</keyword>
<accession>A0AAV7KZR4</accession>
<dbReference type="AlphaFoldDB" id="A0AAV7KZR4"/>
<protein>
    <submittedName>
        <fullName evidence="2">Uncharacterized protein</fullName>
    </submittedName>
</protein>
<evidence type="ECO:0000256" key="1">
    <source>
        <dbReference type="SAM" id="Phobius"/>
    </source>
</evidence>
<proteinExistence type="predicted"/>
<feature type="transmembrane region" description="Helical" evidence="1">
    <location>
        <begin position="88"/>
        <end position="113"/>
    </location>
</feature>
<comment type="caution">
    <text evidence="2">The sequence shown here is derived from an EMBL/GenBank/DDBJ whole genome shotgun (WGS) entry which is preliminary data.</text>
</comment>